<keyword evidence="1" id="KW-1133">Transmembrane helix</keyword>
<evidence type="ECO:0000313" key="3">
    <source>
        <dbReference type="Proteomes" id="UP000094802"/>
    </source>
</evidence>
<protein>
    <submittedName>
        <fullName evidence="2">Uncharacterized protein</fullName>
    </submittedName>
</protein>
<evidence type="ECO:0000256" key="1">
    <source>
        <dbReference type="SAM" id="Phobius"/>
    </source>
</evidence>
<reference evidence="2 3" key="1">
    <citation type="journal article" date="2012" name="Science">
        <title>Ecological populations of bacteria act as socially cohesive units of antibiotic production and resistance.</title>
        <authorList>
            <person name="Cordero O.X."/>
            <person name="Wildschutte H."/>
            <person name="Kirkup B."/>
            <person name="Proehl S."/>
            <person name="Ngo L."/>
            <person name="Hussain F."/>
            <person name="Le Roux F."/>
            <person name="Mincer T."/>
            <person name="Polz M.F."/>
        </authorList>
    </citation>
    <scope>NUCLEOTIDE SEQUENCE [LARGE SCALE GENOMIC DNA]</scope>
    <source>
        <strain evidence="2 3">12E03</strain>
    </source>
</reference>
<feature type="transmembrane region" description="Helical" evidence="1">
    <location>
        <begin position="92"/>
        <end position="111"/>
    </location>
</feature>
<organism evidence="2 3">
    <name type="scientific">Vibrio splendidus 12E03</name>
    <dbReference type="NCBI Taxonomy" id="1191305"/>
    <lineage>
        <taxon>Bacteria</taxon>
        <taxon>Pseudomonadati</taxon>
        <taxon>Pseudomonadota</taxon>
        <taxon>Gammaproteobacteria</taxon>
        <taxon>Vibrionales</taxon>
        <taxon>Vibrionaceae</taxon>
        <taxon>Vibrio</taxon>
    </lineage>
</organism>
<gene>
    <name evidence="2" type="ORF">A142_22990</name>
</gene>
<proteinExistence type="predicted"/>
<dbReference type="Proteomes" id="UP000094802">
    <property type="component" value="Unassembled WGS sequence"/>
</dbReference>
<evidence type="ECO:0000313" key="2">
    <source>
        <dbReference type="EMBL" id="OEF90912.1"/>
    </source>
</evidence>
<feature type="transmembrane region" description="Helical" evidence="1">
    <location>
        <begin position="52"/>
        <end position="85"/>
    </location>
</feature>
<keyword evidence="1" id="KW-0812">Transmembrane</keyword>
<sequence>MDAVPKISDIKNLKDLSTVLVLPLLCACYIYQTEFILSLGSFSFSIEPDSSGFWYYVQFVVIFVGKTVWAAFFSSALYMAVIYAYIYIHQSIIHLIVLLLLTFGFAGVFATDKINTYLSLAPLWYYSCFVIAFFLLSMLEQIESDT</sequence>
<accession>A0A1E5FLF2</accession>
<comment type="caution">
    <text evidence="2">The sequence shown here is derived from an EMBL/GenBank/DDBJ whole genome shotgun (WGS) entry which is preliminary data.</text>
</comment>
<name>A0A1E5FLF2_VIBSP</name>
<feature type="transmembrane region" description="Helical" evidence="1">
    <location>
        <begin position="123"/>
        <end position="139"/>
    </location>
</feature>
<dbReference type="RefSeq" id="WP_019820689.1">
    <property type="nucleotide sequence ID" value="NZ_AJZD02000244.1"/>
</dbReference>
<dbReference type="EMBL" id="AJZD02000244">
    <property type="protein sequence ID" value="OEF90912.1"/>
    <property type="molecule type" value="Genomic_DNA"/>
</dbReference>
<feature type="transmembrane region" description="Helical" evidence="1">
    <location>
        <begin position="12"/>
        <end position="32"/>
    </location>
</feature>
<dbReference type="OrthoDB" id="5902755at2"/>
<dbReference type="PROSITE" id="PS51257">
    <property type="entry name" value="PROKAR_LIPOPROTEIN"/>
    <property type="match status" value="1"/>
</dbReference>
<keyword evidence="1" id="KW-0472">Membrane</keyword>
<dbReference type="AlphaFoldDB" id="A0A1E5FLF2"/>